<keyword evidence="1 3" id="KW-0820">tRNA-binding</keyword>
<dbReference type="Gene3D" id="2.40.50.140">
    <property type="entry name" value="Nucleic acid-binding proteins"/>
    <property type="match status" value="1"/>
</dbReference>
<evidence type="ECO:0000256" key="2">
    <source>
        <dbReference type="ARBA" id="ARBA00022884"/>
    </source>
</evidence>
<dbReference type="InterPro" id="IPR008231">
    <property type="entry name" value="CsaA"/>
</dbReference>
<sequence length="110" mass="11981">MEISWSDFEKIDIRIGTIVTAQVFEKARRPAYILEIDFGDLGVLKSSAQITDLYNTDELVGKQVVAVVNFPKKQIANIMSECLVLGGVGGKDGVVLLQPEQQVSNGTKIA</sequence>
<name>A0ABW3I2Q1_9FLAO</name>
<keyword evidence="2 3" id="KW-0694">RNA-binding</keyword>
<dbReference type="SUPFAM" id="SSF50249">
    <property type="entry name" value="Nucleic acid-binding proteins"/>
    <property type="match status" value="1"/>
</dbReference>
<dbReference type="InterPro" id="IPR051270">
    <property type="entry name" value="Tyrosine-tRNA_ligase_regulator"/>
</dbReference>
<gene>
    <name evidence="5" type="ORF">ACFQ1O_07320</name>
</gene>
<comment type="caution">
    <text evidence="5">The sequence shown here is derived from an EMBL/GenBank/DDBJ whole genome shotgun (WGS) entry which is preliminary data.</text>
</comment>
<dbReference type="InterPro" id="IPR012340">
    <property type="entry name" value="NA-bd_OB-fold"/>
</dbReference>
<evidence type="ECO:0000256" key="3">
    <source>
        <dbReference type="PROSITE-ProRule" id="PRU00209"/>
    </source>
</evidence>
<dbReference type="Proteomes" id="UP001596997">
    <property type="component" value="Unassembled WGS sequence"/>
</dbReference>
<dbReference type="PANTHER" id="PTHR11586">
    <property type="entry name" value="TRNA-AMINOACYLATION COFACTOR ARC1 FAMILY MEMBER"/>
    <property type="match status" value="1"/>
</dbReference>
<dbReference type="Pfam" id="PF01588">
    <property type="entry name" value="tRNA_bind"/>
    <property type="match status" value="1"/>
</dbReference>
<dbReference type="InterPro" id="IPR002547">
    <property type="entry name" value="tRNA-bd_dom"/>
</dbReference>
<reference evidence="6" key="1">
    <citation type="journal article" date="2019" name="Int. J. Syst. Evol. Microbiol.">
        <title>The Global Catalogue of Microorganisms (GCM) 10K type strain sequencing project: providing services to taxonomists for standard genome sequencing and annotation.</title>
        <authorList>
            <consortium name="The Broad Institute Genomics Platform"/>
            <consortium name="The Broad Institute Genome Sequencing Center for Infectious Disease"/>
            <person name="Wu L."/>
            <person name="Ma J."/>
        </authorList>
    </citation>
    <scope>NUCLEOTIDE SEQUENCE [LARGE SCALE GENOMIC DNA]</scope>
    <source>
        <strain evidence="6">CCUG 62114</strain>
    </source>
</reference>
<evidence type="ECO:0000256" key="1">
    <source>
        <dbReference type="ARBA" id="ARBA00022555"/>
    </source>
</evidence>
<dbReference type="PROSITE" id="PS50886">
    <property type="entry name" value="TRBD"/>
    <property type="match status" value="1"/>
</dbReference>
<keyword evidence="6" id="KW-1185">Reference proteome</keyword>
<proteinExistence type="predicted"/>
<dbReference type="NCBIfam" id="NF007495">
    <property type="entry name" value="PRK10089.1-4"/>
    <property type="match status" value="1"/>
</dbReference>
<dbReference type="NCBIfam" id="NF007494">
    <property type="entry name" value="PRK10089.1-3"/>
    <property type="match status" value="1"/>
</dbReference>
<dbReference type="CDD" id="cd02798">
    <property type="entry name" value="tRNA_bind_CsaA"/>
    <property type="match status" value="1"/>
</dbReference>
<dbReference type="NCBIfam" id="TIGR02222">
    <property type="entry name" value="chap_CsaA"/>
    <property type="match status" value="1"/>
</dbReference>
<protein>
    <submittedName>
        <fullName evidence="5">tRNA-binding protein</fullName>
    </submittedName>
</protein>
<evidence type="ECO:0000313" key="5">
    <source>
        <dbReference type="EMBL" id="MFD0963812.1"/>
    </source>
</evidence>
<organism evidence="5 6">
    <name type="scientific">Pseudofulvibacter geojedonensis</name>
    <dbReference type="NCBI Taxonomy" id="1123758"/>
    <lineage>
        <taxon>Bacteria</taxon>
        <taxon>Pseudomonadati</taxon>
        <taxon>Bacteroidota</taxon>
        <taxon>Flavobacteriia</taxon>
        <taxon>Flavobacteriales</taxon>
        <taxon>Flavobacteriaceae</taxon>
        <taxon>Pseudofulvibacter</taxon>
    </lineage>
</organism>
<accession>A0ABW3I2Q1</accession>
<feature type="domain" description="TRNA-binding" evidence="4">
    <location>
        <begin position="7"/>
        <end position="110"/>
    </location>
</feature>
<dbReference type="PANTHER" id="PTHR11586:SF37">
    <property type="entry name" value="TRNA-BINDING DOMAIN-CONTAINING PROTEIN"/>
    <property type="match status" value="1"/>
</dbReference>
<dbReference type="EMBL" id="JBHTJM010000008">
    <property type="protein sequence ID" value="MFD0963812.1"/>
    <property type="molecule type" value="Genomic_DNA"/>
</dbReference>
<evidence type="ECO:0000313" key="6">
    <source>
        <dbReference type="Proteomes" id="UP001596997"/>
    </source>
</evidence>
<dbReference type="RefSeq" id="WP_377714913.1">
    <property type="nucleotide sequence ID" value="NZ_JBHTJM010000008.1"/>
</dbReference>
<evidence type="ECO:0000259" key="4">
    <source>
        <dbReference type="PROSITE" id="PS50886"/>
    </source>
</evidence>